<dbReference type="EMBL" id="DXFP01000020">
    <property type="protein sequence ID" value="HIX01634.1"/>
    <property type="molecule type" value="Genomic_DNA"/>
</dbReference>
<dbReference type="AlphaFoldDB" id="A0A9D1UWH8"/>
<feature type="transmembrane region" description="Helical" evidence="1">
    <location>
        <begin position="64"/>
        <end position="84"/>
    </location>
</feature>
<reference evidence="2" key="1">
    <citation type="journal article" date="2021" name="PeerJ">
        <title>Extensive microbial diversity within the chicken gut microbiome revealed by metagenomics and culture.</title>
        <authorList>
            <person name="Gilroy R."/>
            <person name="Ravi A."/>
            <person name="Getino M."/>
            <person name="Pursley I."/>
            <person name="Horton D.L."/>
            <person name="Alikhan N.F."/>
            <person name="Baker D."/>
            <person name="Gharbi K."/>
            <person name="Hall N."/>
            <person name="Watson M."/>
            <person name="Adriaenssens E.M."/>
            <person name="Foster-Nyarko E."/>
            <person name="Jarju S."/>
            <person name="Secka A."/>
            <person name="Antonio M."/>
            <person name="Oren A."/>
            <person name="Chaudhuri R.R."/>
            <person name="La Ragione R."/>
            <person name="Hildebrand F."/>
            <person name="Pallen M.J."/>
        </authorList>
    </citation>
    <scope>NUCLEOTIDE SEQUENCE</scope>
    <source>
        <strain evidence="2">6627</strain>
    </source>
</reference>
<dbReference type="PANTHER" id="PTHR36111">
    <property type="entry name" value="INNER MEMBRANE PROTEIN-RELATED"/>
    <property type="match status" value="1"/>
</dbReference>
<comment type="caution">
    <text evidence="2">The sequence shown here is derived from an EMBL/GenBank/DDBJ whole genome shotgun (WGS) entry which is preliminary data.</text>
</comment>
<feature type="transmembrane region" description="Helical" evidence="1">
    <location>
        <begin position="189"/>
        <end position="207"/>
    </location>
</feature>
<gene>
    <name evidence="2" type="ORF">H9861_02650</name>
</gene>
<evidence type="ECO:0000256" key="1">
    <source>
        <dbReference type="SAM" id="Phobius"/>
    </source>
</evidence>
<dbReference type="InterPro" id="IPR007563">
    <property type="entry name" value="DUF554"/>
</dbReference>
<keyword evidence="1" id="KW-1133">Transmembrane helix</keyword>
<dbReference type="PANTHER" id="PTHR36111:SF2">
    <property type="entry name" value="INNER MEMBRANE PROTEIN"/>
    <property type="match status" value="1"/>
</dbReference>
<proteinExistence type="predicted"/>
<name>A0A9D1UWH8_9LACO</name>
<protein>
    <submittedName>
        <fullName evidence="2">DUF554 domain-containing protein</fullName>
    </submittedName>
</protein>
<feature type="transmembrane region" description="Helical" evidence="1">
    <location>
        <begin position="158"/>
        <end position="177"/>
    </location>
</feature>
<keyword evidence="1" id="KW-0472">Membrane</keyword>
<feature type="transmembrane region" description="Helical" evidence="1">
    <location>
        <begin position="105"/>
        <end position="126"/>
    </location>
</feature>
<organism evidence="2 3">
    <name type="scientific">Candidatus Ligilactobacillus excrementigallinarum</name>
    <dbReference type="NCBI Taxonomy" id="2838641"/>
    <lineage>
        <taxon>Bacteria</taxon>
        <taxon>Bacillati</taxon>
        <taxon>Bacillota</taxon>
        <taxon>Bacilli</taxon>
        <taxon>Lactobacillales</taxon>
        <taxon>Lactobacillaceae</taxon>
        <taxon>Ligilactobacillus</taxon>
    </lineage>
</organism>
<dbReference type="Proteomes" id="UP000823963">
    <property type="component" value="Unassembled WGS sequence"/>
</dbReference>
<evidence type="ECO:0000313" key="3">
    <source>
        <dbReference type="Proteomes" id="UP000823963"/>
    </source>
</evidence>
<dbReference type="Pfam" id="PF04474">
    <property type="entry name" value="DUF554"/>
    <property type="match status" value="1"/>
</dbReference>
<feature type="transmembrane region" description="Helical" evidence="1">
    <location>
        <begin position="40"/>
        <end position="58"/>
    </location>
</feature>
<accession>A0A9D1UWH8</accession>
<reference evidence="2" key="2">
    <citation type="submission" date="2021-04" db="EMBL/GenBank/DDBJ databases">
        <authorList>
            <person name="Gilroy R."/>
        </authorList>
    </citation>
    <scope>NUCLEOTIDE SEQUENCE</scope>
    <source>
        <strain evidence="2">6627</strain>
    </source>
</reference>
<feature type="transmembrane region" description="Helical" evidence="1">
    <location>
        <begin position="214"/>
        <end position="232"/>
    </location>
</feature>
<feature type="transmembrane region" description="Helical" evidence="1">
    <location>
        <begin position="132"/>
        <end position="151"/>
    </location>
</feature>
<evidence type="ECO:0000313" key="2">
    <source>
        <dbReference type="EMBL" id="HIX01634.1"/>
    </source>
</evidence>
<feature type="transmembrane region" description="Helical" evidence="1">
    <location>
        <begin position="6"/>
        <end position="28"/>
    </location>
</feature>
<sequence>MIGRLISSLTGTFVDAGGIIVASILGGLIGKKLNDKYKSMLLAILGFIAFAVGFESFAEYMPKSHYAVLFIVSMVVGTTLGTWMDLEGKINGLTAGKSAGLGKSIITEIILSTLGALPIVGCIMAATNHDFTFLFINASLDFVMVLTLAAADGMGMMACAPVIFIYQFVIILIATFARQILTQSFITEIAILGGLMVASSGLSLMGLKDLKTSNMTPALLVPIIFFACKGIFGF</sequence>
<keyword evidence="1" id="KW-0812">Transmembrane</keyword>